<evidence type="ECO:0000256" key="2">
    <source>
        <dbReference type="PROSITE-ProRule" id="PRU00708"/>
    </source>
</evidence>
<dbReference type="Pfam" id="PF01535">
    <property type="entry name" value="PPR"/>
    <property type="match status" value="3"/>
</dbReference>
<dbReference type="Gramene" id="CDP04092">
    <property type="protein sequence ID" value="CDP04092"/>
    <property type="gene ID" value="GSCOC_T00017385001"/>
</dbReference>
<dbReference type="STRING" id="49390.A0A068U717"/>
<dbReference type="OMA" id="FNSHVYV"/>
<proteinExistence type="predicted"/>
<dbReference type="PROSITE" id="PS51375">
    <property type="entry name" value="PPR"/>
    <property type="match status" value="3"/>
</dbReference>
<evidence type="ECO:0000256" key="1">
    <source>
        <dbReference type="ARBA" id="ARBA00022737"/>
    </source>
</evidence>
<dbReference type="GO" id="GO:0003723">
    <property type="term" value="F:RNA binding"/>
    <property type="evidence" value="ECO:0007669"/>
    <property type="project" value="InterPro"/>
</dbReference>
<dbReference type="NCBIfam" id="TIGR00756">
    <property type="entry name" value="PPR"/>
    <property type="match status" value="4"/>
</dbReference>
<dbReference type="InterPro" id="IPR011990">
    <property type="entry name" value="TPR-like_helical_dom_sf"/>
</dbReference>
<evidence type="ECO:0000313" key="4">
    <source>
        <dbReference type="Proteomes" id="UP000295252"/>
    </source>
</evidence>
<dbReference type="FunFam" id="1.25.40.10:FF:000790">
    <property type="entry name" value="Pentatricopeptide repeat-containing protein"/>
    <property type="match status" value="1"/>
</dbReference>
<feature type="repeat" description="PPR" evidence="2">
    <location>
        <begin position="125"/>
        <end position="159"/>
    </location>
</feature>
<keyword evidence="4" id="KW-1185">Reference proteome</keyword>
<dbReference type="InterPro" id="IPR002885">
    <property type="entry name" value="PPR_rpt"/>
</dbReference>
<dbReference type="OrthoDB" id="185373at2759"/>
<dbReference type="GO" id="GO:0009451">
    <property type="term" value="P:RNA modification"/>
    <property type="evidence" value="ECO:0007669"/>
    <property type="project" value="InterPro"/>
</dbReference>
<dbReference type="PANTHER" id="PTHR47926">
    <property type="entry name" value="PENTATRICOPEPTIDE REPEAT-CONTAINING PROTEIN"/>
    <property type="match status" value="1"/>
</dbReference>
<evidence type="ECO:0008006" key="5">
    <source>
        <dbReference type="Google" id="ProtNLM"/>
    </source>
</evidence>
<gene>
    <name evidence="3" type="ORF">GSCOC_T00017385001</name>
</gene>
<dbReference type="InterPro" id="IPR046960">
    <property type="entry name" value="PPR_At4g14850-like_plant"/>
</dbReference>
<sequence>MLASLSNLLSKQPTQAIPTAQFFWVFRNLNSWAAAIRKASSSHEALKIYTQMQQKRVPFDSFSILFTLKSCTVLNNLPLVRHFHAHIVKIGFSSHVYVATSLLNAYVVACFEDACYLFDEMPERNIVTWNTMITGYSRYGELGKARVVFDQMPARDPSSWSAVISGYMGNCLWDDGLALFREMVVTEGLRPDQVVIGSVLPGCGHMGSVGLVFGKSIHGFVIKNKWELDVELGTCLVDMYAKCGFLKDACLVFEMMTYRNVVAWTALICGFAQHGCGADVFLIFQRMRECDVKPNELTFTGLLSACAQAGLVEEGRGYFRMIEEYGLRPRMQHYGCMVDLFGKAGLLGEAYEIIRAMPSEPNVVIWGSFLASCKLHKQFEMAERVIDRVMRTVRPENDGGVYTLISDLYVLNGNWGEAERVRRLMLNQSVRKARGSSFIRSGTI</sequence>
<name>A0A068U717_COFCA</name>
<dbReference type="Proteomes" id="UP000295252">
    <property type="component" value="Chromosome XI"/>
</dbReference>
<dbReference type="InterPro" id="IPR046848">
    <property type="entry name" value="E_motif"/>
</dbReference>
<dbReference type="Gene3D" id="1.25.40.10">
    <property type="entry name" value="Tetratricopeptide repeat domain"/>
    <property type="match status" value="3"/>
</dbReference>
<organism evidence="3 4">
    <name type="scientific">Coffea canephora</name>
    <name type="common">Robusta coffee</name>
    <dbReference type="NCBI Taxonomy" id="49390"/>
    <lineage>
        <taxon>Eukaryota</taxon>
        <taxon>Viridiplantae</taxon>
        <taxon>Streptophyta</taxon>
        <taxon>Embryophyta</taxon>
        <taxon>Tracheophyta</taxon>
        <taxon>Spermatophyta</taxon>
        <taxon>Magnoliopsida</taxon>
        <taxon>eudicotyledons</taxon>
        <taxon>Gunneridae</taxon>
        <taxon>Pentapetalae</taxon>
        <taxon>asterids</taxon>
        <taxon>lamiids</taxon>
        <taxon>Gentianales</taxon>
        <taxon>Rubiaceae</taxon>
        <taxon>Ixoroideae</taxon>
        <taxon>Gardenieae complex</taxon>
        <taxon>Bertiereae - Coffeeae clade</taxon>
        <taxon>Coffeeae</taxon>
        <taxon>Coffea</taxon>
    </lineage>
</organism>
<dbReference type="AlphaFoldDB" id="A0A068U717"/>
<dbReference type="EMBL" id="HG739096">
    <property type="protein sequence ID" value="CDP04092.1"/>
    <property type="molecule type" value="Genomic_DNA"/>
</dbReference>
<evidence type="ECO:0000313" key="3">
    <source>
        <dbReference type="EMBL" id="CDP04092.1"/>
    </source>
</evidence>
<feature type="repeat" description="PPR" evidence="2">
    <location>
        <begin position="295"/>
        <end position="329"/>
    </location>
</feature>
<dbReference type="PhylomeDB" id="A0A068U717"/>
<dbReference type="Pfam" id="PF20431">
    <property type="entry name" value="E_motif"/>
    <property type="match status" value="1"/>
</dbReference>
<dbReference type="InParanoid" id="A0A068U717"/>
<keyword evidence="1" id="KW-0677">Repeat</keyword>
<dbReference type="Pfam" id="PF13041">
    <property type="entry name" value="PPR_2"/>
    <property type="match status" value="1"/>
</dbReference>
<dbReference type="PANTHER" id="PTHR47926:SF452">
    <property type="entry name" value="PENTATRICOPEPTIDE REPEAT-CONTAINING PROTEIN"/>
    <property type="match status" value="1"/>
</dbReference>
<protein>
    <recommendedName>
        <fullName evidence="5">Pentacotripeptide-repeat region of PRORP domain-containing protein</fullName>
    </recommendedName>
</protein>
<reference evidence="4" key="1">
    <citation type="journal article" date="2014" name="Science">
        <title>The coffee genome provides insight into the convergent evolution of caffeine biosynthesis.</title>
        <authorList>
            <person name="Denoeud F."/>
            <person name="Carretero-Paulet L."/>
            <person name="Dereeper A."/>
            <person name="Droc G."/>
            <person name="Guyot R."/>
            <person name="Pietrella M."/>
            <person name="Zheng C."/>
            <person name="Alberti A."/>
            <person name="Anthony F."/>
            <person name="Aprea G."/>
            <person name="Aury J.M."/>
            <person name="Bento P."/>
            <person name="Bernard M."/>
            <person name="Bocs S."/>
            <person name="Campa C."/>
            <person name="Cenci A."/>
            <person name="Combes M.C."/>
            <person name="Crouzillat D."/>
            <person name="Da Silva C."/>
            <person name="Daddiego L."/>
            <person name="De Bellis F."/>
            <person name="Dussert S."/>
            <person name="Garsmeur O."/>
            <person name="Gayraud T."/>
            <person name="Guignon V."/>
            <person name="Jahn K."/>
            <person name="Jamilloux V."/>
            <person name="Joet T."/>
            <person name="Labadie K."/>
            <person name="Lan T."/>
            <person name="Leclercq J."/>
            <person name="Lepelley M."/>
            <person name="Leroy T."/>
            <person name="Li L.T."/>
            <person name="Librado P."/>
            <person name="Lopez L."/>
            <person name="Munoz A."/>
            <person name="Noel B."/>
            <person name="Pallavicini A."/>
            <person name="Perrotta G."/>
            <person name="Poncet V."/>
            <person name="Pot D."/>
            <person name="Priyono X."/>
            <person name="Rigoreau M."/>
            <person name="Rouard M."/>
            <person name="Rozas J."/>
            <person name="Tranchant-Dubreuil C."/>
            <person name="VanBuren R."/>
            <person name="Zhang Q."/>
            <person name="Andrade A.C."/>
            <person name="Argout X."/>
            <person name="Bertrand B."/>
            <person name="de Kochko A."/>
            <person name="Graziosi G."/>
            <person name="Henry R.J."/>
            <person name="Jayarama X."/>
            <person name="Ming R."/>
            <person name="Nagai C."/>
            <person name="Rounsley S."/>
            <person name="Sankoff D."/>
            <person name="Giuliano G."/>
            <person name="Albert V.A."/>
            <person name="Wincker P."/>
            <person name="Lashermes P."/>
        </authorList>
    </citation>
    <scope>NUCLEOTIDE SEQUENCE [LARGE SCALE GENOMIC DNA]</scope>
    <source>
        <strain evidence="4">cv. DH200-94</strain>
    </source>
</reference>
<feature type="repeat" description="PPR" evidence="2">
    <location>
        <begin position="260"/>
        <end position="294"/>
    </location>
</feature>
<accession>A0A068U717</accession>